<protein>
    <recommendedName>
        <fullName evidence="7">Class III cytochrome C domain-containing protein</fullName>
    </recommendedName>
</protein>
<gene>
    <name evidence="8" type="ORF">ENJ89_09935</name>
</gene>
<keyword evidence="1" id="KW-0813">Transport</keyword>
<evidence type="ECO:0000256" key="5">
    <source>
        <dbReference type="ARBA" id="ARBA00023004"/>
    </source>
</evidence>
<keyword evidence="5" id="KW-0408">Iron</keyword>
<keyword evidence="6" id="KW-0732">Signal</keyword>
<evidence type="ECO:0000256" key="6">
    <source>
        <dbReference type="SAM" id="SignalP"/>
    </source>
</evidence>
<evidence type="ECO:0000256" key="1">
    <source>
        <dbReference type="ARBA" id="ARBA00022448"/>
    </source>
</evidence>
<accession>A0A7V5UFJ3</accession>
<keyword evidence="2" id="KW-0349">Heme</keyword>
<feature type="domain" description="Class III cytochrome C" evidence="7">
    <location>
        <begin position="80"/>
        <end position="163"/>
    </location>
</feature>
<reference evidence="8" key="1">
    <citation type="journal article" date="2020" name="mSystems">
        <title>Genome- and Community-Level Interaction Insights into Carbon Utilization and Element Cycling Functions of Hydrothermarchaeota in Hydrothermal Sediment.</title>
        <authorList>
            <person name="Zhou Z."/>
            <person name="Liu Y."/>
            <person name="Xu W."/>
            <person name="Pan J."/>
            <person name="Luo Z.H."/>
            <person name="Li M."/>
        </authorList>
    </citation>
    <scope>NUCLEOTIDE SEQUENCE [LARGE SCALE GENOMIC DNA]</scope>
    <source>
        <strain evidence="8">HyVt-527</strain>
    </source>
</reference>
<dbReference type="Gene3D" id="1.10.1130.10">
    <property type="entry name" value="Flavocytochrome C3, Chain A"/>
    <property type="match status" value="1"/>
</dbReference>
<dbReference type="GO" id="GO:0046872">
    <property type="term" value="F:metal ion binding"/>
    <property type="evidence" value="ECO:0007669"/>
    <property type="project" value="UniProtKB-KW"/>
</dbReference>
<feature type="signal peptide" evidence="6">
    <location>
        <begin position="1"/>
        <end position="18"/>
    </location>
</feature>
<dbReference type="GO" id="GO:0009055">
    <property type="term" value="F:electron transfer activity"/>
    <property type="evidence" value="ECO:0007669"/>
    <property type="project" value="InterPro"/>
</dbReference>
<dbReference type="EMBL" id="DROD01000630">
    <property type="protein sequence ID" value="HHJ53502.1"/>
    <property type="molecule type" value="Genomic_DNA"/>
</dbReference>
<dbReference type="InterPro" id="IPR020942">
    <property type="entry name" value="Cyt_c_III_dom"/>
</dbReference>
<dbReference type="CDD" id="cd08168">
    <property type="entry name" value="Cytochrom_C3"/>
    <property type="match status" value="2"/>
</dbReference>
<dbReference type="InterPro" id="IPR036280">
    <property type="entry name" value="Multihaem_cyt_sf"/>
</dbReference>
<evidence type="ECO:0000256" key="2">
    <source>
        <dbReference type="ARBA" id="ARBA00022617"/>
    </source>
</evidence>
<proteinExistence type="predicted"/>
<dbReference type="GO" id="GO:0020037">
    <property type="term" value="F:heme binding"/>
    <property type="evidence" value="ECO:0007669"/>
    <property type="project" value="InterPro"/>
</dbReference>
<dbReference type="SUPFAM" id="SSF48695">
    <property type="entry name" value="Multiheme cytochromes"/>
    <property type="match status" value="1"/>
</dbReference>
<dbReference type="Gene3D" id="3.90.10.10">
    <property type="entry name" value="Cytochrome C3"/>
    <property type="match status" value="2"/>
</dbReference>
<dbReference type="Proteomes" id="UP000886124">
    <property type="component" value="Unassembled WGS sequence"/>
</dbReference>
<organism evidence="8">
    <name type="scientific">Caldithrix abyssi</name>
    <dbReference type="NCBI Taxonomy" id="187145"/>
    <lineage>
        <taxon>Bacteria</taxon>
        <taxon>Pseudomonadati</taxon>
        <taxon>Calditrichota</taxon>
        <taxon>Calditrichia</taxon>
        <taxon>Calditrichales</taxon>
        <taxon>Calditrichaceae</taxon>
        <taxon>Caldithrix</taxon>
    </lineage>
</organism>
<name>A0A7V5UFJ3_CALAY</name>
<evidence type="ECO:0000256" key="4">
    <source>
        <dbReference type="ARBA" id="ARBA00022982"/>
    </source>
</evidence>
<sequence>MKRFVFLLMVLGAGILFAQKPATRHHSQMPLDCFKCHICKKPTYEKPCLRVCPDFARKGMVEKHTVNEAPDFLIIDSLSAEYEPVVFSHRRHAEMAEMNGGCESCHHHNPPGKLLACSACHKKSNDDDLMRPKLKAAYHQLCIQCHRRWDIRWQKRSDCIGCHPKREGEISPQLLQARLQLVKKAQSRISVPETFTYKSDYDEGPVVTFHHRAHAARYGRKCTDCHRNESCTQCHGVHQRKDVSHETCENCHSVALENNCAFCHGAKEKPAFDHGEITGWPLNRYHKKLNCVACHKTGKSFTKLNTRCTNCHKNFTAEKFDHSVTGLTLSEEHAELECGDCHLNRDFSRKPSCTECHDDYAFPRQKPGRLTRGR</sequence>
<feature type="chain" id="PRO_5030952070" description="Class III cytochrome C domain-containing protein" evidence="6">
    <location>
        <begin position="19"/>
        <end position="374"/>
    </location>
</feature>
<comment type="caution">
    <text evidence="8">The sequence shown here is derived from an EMBL/GenBank/DDBJ whole genome shotgun (WGS) entry which is preliminary data.</text>
</comment>
<dbReference type="Pfam" id="PF02085">
    <property type="entry name" value="Cytochrom_CIII"/>
    <property type="match status" value="1"/>
</dbReference>
<dbReference type="AlphaFoldDB" id="A0A7V5UFJ3"/>
<evidence type="ECO:0000259" key="7">
    <source>
        <dbReference type="Pfam" id="PF02085"/>
    </source>
</evidence>
<evidence type="ECO:0000256" key="3">
    <source>
        <dbReference type="ARBA" id="ARBA00022723"/>
    </source>
</evidence>
<keyword evidence="4" id="KW-0249">Electron transport</keyword>
<evidence type="ECO:0000313" key="8">
    <source>
        <dbReference type="EMBL" id="HHJ53502.1"/>
    </source>
</evidence>
<keyword evidence="3" id="KW-0479">Metal-binding</keyword>